<dbReference type="InParanoid" id="A0A663F887"/>
<dbReference type="AlphaFoldDB" id="A0A663F887"/>
<keyword evidence="3" id="KW-1185">Reference proteome</keyword>
<feature type="compositionally biased region" description="Low complexity" evidence="1">
    <location>
        <begin position="329"/>
        <end position="344"/>
    </location>
</feature>
<evidence type="ECO:0000256" key="1">
    <source>
        <dbReference type="SAM" id="MobiDB-lite"/>
    </source>
</evidence>
<dbReference type="GeneTree" id="ENSGT00390000014780"/>
<protein>
    <submittedName>
        <fullName evidence="2">Coiled-coil domain containing 32</fullName>
    </submittedName>
</protein>
<reference evidence="2" key="2">
    <citation type="submission" date="2025-09" db="UniProtKB">
        <authorList>
            <consortium name="Ensembl"/>
        </authorList>
    </citation>
    <scope>IDENTIFICATION</scope>
</reference>
<sequence length="462" mass="49282">PLLTVTQPRASQAIGNATASAGYAGQTVGPTESTPLPRRRARAVKKSLPAGCSSPHLKRQIRPKAAASRRALDNPITGPGGGRRAGKEAVLSPAKPSWQSYRGGQGDTGATSPGGAASSPARPAPGGRRLAGEGWGREGTAPGPERAPGRPAPPPAANTSPTEPVPIPVPGPRSPSRSRSSPRSRTKAPRGPLPGVTARSPPPRRKTSALYQDGAAGESAALTHPTNSPPSAGRRANRRLLAAGGARRLVRPGRQSTRDEKPLRLPVFTVRAAAAAAAVAEDFTMRMIESVDSVVTRSSEDLWAEICSCLPHPDQKDASDAFTDSFMDSYADGGSQGSGSDVSSQTKLKPWAPLNDSEVYLASLERRLMRIKGLSQEVTSKDMLRTLSQAKKECWDRFLQEKFESEFYVEGQDSDESTLEHLKRWLQPDKVAINTEEVQYLIPPESQPEKQETEEEPPAAEQ</sequence>
<dbReference type="Ensembl" id="ENSACCT00020021599.1">
    <property type="protein sequence ID" value="ENSACCP00020020692.1"/>
    <property type="gene ID" value="ENSACCG00020014256.1"/>
</dbReference>
<dbReference type="Proteomes" id="UP000472275">
    <property type="component" value="Chromosome 16"/>
</dbReference>
<evidence type="ECO:0000313" key="2">
    <source>
        <dbReference type="Ensembl" id="ENSACCP00020020692.1"/>
    </source>
</evidence>
<reference evidence="2" key="1">
    <citation type="submission" date="2025-08" db="UniProtKB">
        <authorList>
            <consortium name="Ensembl"/>
        </authorList>
    </citation>
    <scope>IDENTIFICATION</scope>
</reference>
<feature type="region of interest" description="Disordered" evidence="1">
    <location>
        <begin position="16"/>
        <end position="234"/>
    </location>
</feature>
<gene>
    <name evidence="2" type="primary">CCDC32</name>
</gene>
<dbReference type="InterPro" id="IPR028039">
    <property type="entry name" value="CCDC32"/>
</dbReference>
<feature type="compositionally biased region" description="Acidic residues" evidence="1">
    <location>
        <begin position="452"/>
        <end position="462"/>
    </location>
</feature>
<proteinExistence type="predicted"/>
<feature type="region of interest" description="Disordered" evidence="1">
    <location>
        <begin position="329"/>
        <end position="348"/>
    </location>
</feature>
<dbReference type="PANTHER" id="PTHR31800:SF1">
    <property type="entry name" value="COILED-COIL DOMAIN-CONTAINING PROTEIN 32"/>
    <property type="match status" value="1"/>
</dbReference>
<feature type="compositionally biased region" description="Low complexity" evidence="1">
    <location>
        <begin position="109"/>
        <end position="128"/>
    </location>
</feature>
<organism evidence="2 3">
    <name type="scientific">Aquila chrysaetos chrysaetos</name>
    <dbReference type="NCBI Taxonomy" id="223781"/>
    <lineage>
        <taxon>Eukaryota</taxon>
        <taxon>Metazoa</taxon>
        <taxon>Chordata</taxon>
        <taxon>Craniata</taxon>
        <taxon>Vertebrata</taxon>
        <taxon>Euteleostomi</taxon>
        <taxon>Archelosauria</taxon>
        <taxon>Archosauria</taxon>
        <taxon>Dinosauria</taxon>
        <taxon>Saurischia</taxon>
        <taxon>Theropoda</taxon>
        <taxon>Coelurosauria</taxon>
        <taxon>Aves</taxon>
        <taxon>Neognathae</taxon>
        <taxon>Neoaves</taxon>
        <taxon>Telluraves</taxon>
        <taxon>Accipitrimorphae</taxon>
        <taxon>Accipitriformes</taxon>
        <taxon>Accipitridae</taxon>
        <taxon>Accipitrinae</taxon>
        <taxon>Aquila</taxon>
    </lineage>
</organism>
<evidence type="ECO:0000313" key="3">
    <source>
        <dbReference type="Proteomes" id="UP000472275"/>
    </source>
</evidence>
<name>A0A663F887_AQUCH</name>
<dbReference type="Pfam" id="PF14989">
    <property type="entry name" value="CCDC32"/>
    <property type="match status" value="1"/>
</dbReference>
<dbReference type="PANTHER" id="PTHR31800">
    <property type="entry name" value="COILED-COIL DOMAIN-CONTAINING PROTEIN 32"/>
    <property type="match status" value="1"/>
</dbReference>
<dbReference type="GO" id="GO:0044782">
    <property type="term" value="P:cilium organization"/>
    <property type="evidence" value="ECO:0007669"/>
    <property type="project" value="TreeGrafter"/>
</dbReference>
<feature type="region of interest" description="Disordered" evidence="1">
    <location>
        <begin position="440"/>
        <end position="462"/>
    </location>
</feature>
<feature type="compositionally biased region" description="Pro residues" evidence="1">
    <location>
        <begin position="163"/>
        <end position="173"/>
    </location>
</feature>
<accession>A0A663F887</accession>